<accession>A0A9N9CV83</accession>
<comment type="caution">
    <text evidence="1">The sequence shown here is derived from an EMBL/GenBank/DDBJ whole genome shotgun (WGS) entry which is preliminary data.</text>
</comment>
<name>A0A9N9CV83_9GLOM</name>
<dbReference type="Proteomes" id="UP000789342">
    <property type="component" value="Unassembled WGS sequence"/>
</dbReference>
<reference evidence="1" key="1">
    <citation type="submission" date="2021-06" db="EMBL/GenBank/DDBJ databases">
        <authorList>
            <person name="Kallberg Y."/>
            <person name="Tangrot J."/>
            <person name="Rosling A."/>
        </authorList>
    </citation>
    <scope>NUCLEOTIDE SEQUENCE</scope>
    <source>
        <strain evidence="1">CL551</strain>
    </source>
</reference>
<evidence type="ECO:0000313" key="1">
    <source>
        <dbReference type="EMBL" id="CAG8612365.1"/>
    </source>
</evidence>
<evidence type="ECO:0000313" key="2">
    <source>
        <dbReference type="Proteomes" id="UP000789342"/>
    </source>
</evidence>
<proteinExistence type="predicted"/>
<keyword evidence="2" id="KW-1185">Reference proteome</keyword>
<sequence length="110" mass="12988">MNYLGQDVLISFLREKENWSYIDFLAFHHDDIVKLERSQNVIKLKRYWKEIVAERKKGPGKKGKGKENINVEETSTQPLNVRVLRKRNPINYSEADFSDVDSHVNVVEKR</sequence>
<organism evidence="1 2">
    <name type="scientific">Acaulospora morrowiae</name>
    <dbReference type="NCBI Taxonomy" id="94023"/>
    <lineage>
        <taxon>Eukaryota</taxon>
        <taxon>Fungi</taxon>
        <taxon>Fungi incertae sedis</taxon>
        <taxon>Mucoromycota</taxon>
        <taxon>Glomeromycotina</taxon>
        <taxon>Glomeromycetes</taxon>
        <taxon>Diversisporales</taxon>
        <taxon>Acaulosporaceae</taxon>
        <taxon>Acaulospora</taxon>
    </lineage>
</organism>
<feature type="non-terminal residue" evidence="1">
    <location>
        <position position="110"/>
    </location>
</feature>
<dbReference type="EMBL" id="CAJVPV010006911">
    <property type="protein sequence ID" value="CAG8612365.1"/>
    <property type="molecule type" value="Genomic_DNA"/>
</dbReference>
<dbReference type="AlphaFoldDB" id="A0A9N9CV83"/>
<dbReference type="OrthoDB" id="2366129at2759"/>
<gene>
    <name evidence="1" type="ORF">AMORRO_LOCUS8278</name>
</gene>
<protein>
    <submittedName>
        <fullName evidence="1">18194_t:CDS:1</fullName>
    </submittedName>
</protein>